<evidence type="ECO:0000256" key="6">
    <source>
        <dbReference type="ARBA" id="ARBA00024867"/>
    </source>
</evidence>
<dbReference type="InterPro" id="IPR058245">
    <property type="entry name" value="NreC/VraR/RcsB-like_REC"/>
</dbReference>
<evidence type="ECO:0000256" key="5">
    <source>
        <dbReference type="ARBA" id="ARBA00023163"/>
    </source>
</evidence>
<keyword evidence="4" id="KW-0238">DNA-binding</keyword>
<evidence type="ECO:0000256" key="1">
    <source>
        <dbReference type="ARBA" id="ARBA00018672"/>
    </source>
</evidence>
<keyword evidence="8" id="KW-1185">Reference proteome</keyword>
<dbReference type="OrthoDB" id="9779069at2"/>
<dbReference type="InterPro" id="IPR000792">
    <property type="entry name" value="Tscrpt_reg_LuxR_C"/>
</dbReference>
<reference evidence="7 8" key="1">
    <citation type="submission" date="2020-09" db="EMBL/GenBank/DDBJ databases">
        <title>Characterization and genome sequencing of Ruminiclostridium sp. nov. MA18.</title>
        <authorList>
            <person name="Rettenmaier R."/>
            <person name="Kowollik M.-L."/>
            <person name="Liebl W."/>
            <person name="Zverlov V."/>
        </authorList>
    </citation>
    <scope>NUCLEOTIDE SEQUENCE [LARGE SCALE GENOMIC DNA]</scope>
    <source>
        <strain evidence="7 8">MA18</strain>
    </source>
</reference>
<dbReference type="AlphaFoldDB" id="A0A4U7J8Z4"/>
<keyword evidence="5" id="KW-0804">Transcription</keyword>
<dbReference type="Gene3D" id="3.40.50.2300">
    <property type="match status" value="1"/>
</dbReference>
<dbReference type="KEGG" id="rher:EHE19_001710"/>
<dbReference type="InterPro" id="IPR001789">
    <property type="entry name" value="Sig_transdc_resp-reg_receiver"/>
</dbReference>
<sequence length="219" mass="24432">MIKVLITEDKRLIGEGFKFIIESDEEINVVGLALNGYEALEMCKIHKPDLVLMDLKMPCCDGIEGTKLIKSFSANIKVLVLTTFDDDEMVSAALKNGADGYILKDINAEKLISTIKGTVEGLNVIDENVYQNIVNKFNQPDNQKPEYALTDREIKLIELVVYGKSNKEIAANLNITEGRVKNIITSILSKLGLSDRTSLAVYAVKNKYINKRFESDNVL</sequence>
<dbReference type="GO" id="GO:0006355">
    <property type="term" value="P:regulation of DNA-templated transcription"/>
    <property type="evidence" value="ECO:0007669"/>
    <property type="project" value="InterPro"/>
</dbReference>
<evidence type="ECO:0000313" key="7">
    <source>
        <dbReference type="EMBL" id="QNU67286.1"/>
    </source>
</evidence>
<gene>
    <name evidence="7" type="ORF">EHE19_001710</name>
</gene>
<dbReference type="InterPro" id="IPR016032">
    <property type="entry name" value="Sig_transdc_resp-reg_C-effctor"/>
</dbReference>
<dbReference type="CDD" id="cd17535">
    <property type="entry name" value="REC_NarL-like"/>
    <property type="match status" value="1"/>
</dbReference>
<organism evidence="7 8">
    <name type="scientific">Ruminiclostridium herbifermentans</name>
    <dbReference type="NCBI Taxonomy" id="2488810"/>
    <lineage>
        <taxon>Bacteria</taxon>
        <taxon>Bacillati</taxon>
        <taxon>Bacillota</taxon>
        <taxon>Clostridia</taxon>
        <taxon>Eubacteriales</taxon>
        <taxon>Oscillospiraceae</taxon>
        <taxon>Ruminiclostridium</taxon>
    </lineage>
</organism>
<dbReference type="InterPro" id="IPR011006">
    <property type="entry name" value="CheY-like_superfamily"/>
</dbReference>
<dbReference type="PRINTS" id="PR00038">
    <property type="entry name" value="HTHLUXR"/>
</dbReference>
<dbReference type="CDD" id="cd06170">
    <property type="entry name" value="LuxR_C_like"/>
    <property type="match status" value="1"/>
</dbReference>
<evidence type="ECO:0000256" key="3">
    <source>
        <dbReference type="ARBA" id="ARBA00023015"/>
    </source>
</evidence>
<dbReference type="Proteomes" id="UP000306409">
    <property type="component" value="Chromosome"/>
</dbReference>
<dbReference type="PROSITE" id="PS50043">
    <property type="entry name" value="HTH_LUXR_2"/>
    <property type="match status" value="1"/>
</dbReference>
<dbReference type="InterPro" id="IPR039420">
    <property type="entry name" value="WalR-like"/>
</dbReference>
<keyword evidence="3" id="KW-0805">Transcription regulation</keyword>
<dbReference type="SUPFAM" id="SSF46894">
    <property type="entry name" value="C-terminal effector domain of the bipartite response regulators"/>
    <property type="match status" value="1"/>
</dbReference>
<dbReference type="GO" id="GO:0000160">
    <property type="term" value="P:phosphorelay signal transduction system"/>
    <property type="evidence" value="ECO:0007669"/>
    <property type="project" value="InterPro"/>
</dbReference>
<accession>A0A4U7J8Z4</accession>
<dbReference type="Pfam" id="PF00072">
    <property type="entry name" value="Response_reg"/>
    <property type="match status" value="1"/>
</dbReference>
<dbReference type="PANTHER" id="PTHR43214:SF40">
    <property type="entry name" value="TRANSCRIPTIONAL REGULATORY PROTEIN LNRK"/>
    <property type="match status" value="1"/>
</dbReference>
<name>A0A4U7J8Z4_9FIRM</name>
<dbReference type="EMBL" id="CP061336">
    <property type="protein sequence ID" value="QNU67286.1"/>
    <property type="molecule type" value="Genomic_DNA"/>
</dbReference>
<dbReference type="PANTHER" id="PTHR43214">
    <property type="entry name" value="TWO-COMPONENT RESPONSE REGULATOR"/>
    <property type="match status" value="1"/>
</dbReference>
<keyword evidence="2" id="KW-0597">Phosphoprotein</keyword>
<dbReference type="GO" id="GO:0003677">
    <property type="term" value="F:DNA binding"/>
    <property type="evidence" value="ECO:0007669"/>
    <property type="project" value="UniProtKB-KW"/>
</dbReference>
<evidence type="ECO:0000256" key="4">
    <source>
        <dbReference type="ARBA" id="ARBA00023125"/>
    </source>
</evidence>
<dbReference type="SUPFAM" id="SSF52172">
    <property type="entry name" value="CheY-like"/>
    <property type="match status" value="1"/>
</dbReference>
<dbReference type="Pfam" id="PF00196">
    <property type="entry name" value="GerE"/>
    <property type="match status" value="1"/>
</dbReference>
<proteinExistence type="predicted"/>
<dbReference type="SMART" id="SM00421">
    <property type="entry name" value="HTH_LUXR"/>
    <property type="match status" value="1"/>
</dbReference>
<protein>
    <recommendedName>
        <fullName evidence="1">Stage 0 sporulation protein A homolog</fullName>
    </recommendedName>
</protein>
<evidence type="ECO:0000256" key="2">
    <source>
        <dbReference type="ARBA" id="ARBA00022553"/>
    </source>
</evidence>
<evidence type="ECO:0000313" key="8">
    <source>
        <dbReference type="Proteomes" id="UP000306409"/>
    </source>
</evidence>
<comment type="function">
    <text evidence="6">May play the central regulatory role in sporulation. It may be an element of the effector pathway responsible for the activation of sporulation genes in response to nutritional stress. Spo0A may act in concert with spo0H (a sigma factor) to control the expression of some genes that are critical to the sporulation process.</text>
</comment>
<dbReference type="SMART" id="SM00448">
    <property type="entry name" value="REC"/>
    <property type="match status" value="1"/>
</dbReference>
<dbReference type="PROSITE" id="PS50110">
    <property type="entry name" value="RESPONSE_REGULATORY"/>
    <property type="match status" value="1"/>
</dbReference>